<dbReference type="GO" id="GO:0003677">
    <property type="term" value="F:DNA binding"/>
    <property type="evidence" value="ECO:0007669"/>
    <property type="project" value="InterPro"/>
</dbReference>
<dbReference type="FunFam" id="1.10.150.20:FF:000007">
    <property type="entry name" value="DNA ligase"/>
    <property type="match status" value="1"/>
</dbReference>
<dbReference type="Gene3D" id="1.10.150.20">
    <property type="entry name" value="5' to 3' exonuclease, C-terminal subdomain"/>
    <property type="match status" value="2"/>
</dbReference>
<dbReference type="Proteomes" id="UP001249240">
    <property type="component" value="Unassembled WGS sequence"/>
</dbReference>
<dbReference type="GO" id="GO:0046872">
    <property type="term" value="F:metal ion binding"/>
    <property type="evidence" value="ECO:0007669"/>
    <property type="project" value="UniProtKB-KW"/>
</dbReference>
<proteinExistence type="inferred from homology"/>
<dbReference type="Pfam" id="PF03120">
    <property type="entry name" value="OB_DNA_ligase"/>
    <property type="match status" value="1"/>
</dbReference>
<comment type="similarity">
    <text evidence="14 15">Belongs to the NAD-dependent DNA ligase family. LigA subfamily.</text>
</comment>
<dbReference type="FunFam" id="1.10.150.20:FF:000006">
    <property type="entry name" value="DNA ligase"/>
    <property type="match status" value="1"/>
</dbReference>
<evidence type="ECO:0000256" key="12">
    <source>
        <dbReference type="ARBA" id="ARBA00023211"/>
    </source>
</evidence>
<dbReference type="PROSITE" id="PS01055">
    <property type="entry name" value="DNA_LIGASE_N1"/>
    <property type="match status" value="1"/>
</dbReference>
<evidence type="ECO:0000256" key="13">
    <source>
        <dbReference type="ARBA" id="ARBA00034005"/>
    </source>
</evidence>
<feature type="binding site" evidence="15">
    <location>
        <position position="407"/>
    </location>
    <ligand>
        <name>Zn(2+)</name>
        <dbReference type="ChEBI" id="CHEBI:29105"/>
    </ligand>
</feature>
<comment type="catalytic activity">
    <reaction evidence="13 15 16">
        <text>NAD(+) + (deoxyribonucleotide)n-3'-hydroxyl + 5'-phospho-(deoxyribonucleotide)m = (deoxyribonucleotide)n+m + AMP + beta-nicotinamide D-nucleotide.</text>
        <dbReference type="EC" id="6.5.1.2"/>
    </reaction>
</comment>
<dbReference type="RefSeq" id="WP_035016638.1">
    <property type="nucleotide sequence ID" value="NZ_BAAAXM010000011.1"/>
</dbReference>
<keyword evidence="11 15" id="KW-0234">DNA repair</keyword>
<evidence type="ECO:0000313" key="18">
    <source>
        <dbReference type="EMBL" id="MDT2538923.1"/>
    </source>
</evidence>
<dbReference type="InterPro" id="IPR013839">
    <property type="entry name" value="DNAligase_adenylation"/>
</dbReference>
<dbReference type="Pfam" id="PF01653">
    <property type="entry name" value="DNA_ligase_aden"/>
    <property type="match status" value="1"/>
</dbReference>
<dbReference type="InterPro" id="IPR012340">
    <property type="entry name" value="NA-bd_OB-fold"/>
</dbReference>
<dbReference type="PANTHER" id="PTHR23389:SF9">
    <property type="entry name" value="DNA LIGASE"/>
    <property type="match status" value="1"/>
</dbReference>
<dbReference type="SMART" id="SM00292">
    <property type="entry name" value="BRCT"/>
    <property type="match status" value="1"/>
</dbReference>
<gene>
    <name evidence="15 18" type="primary">ligA</name>
    <name evidence="18" type="ORF">P7D78_12375</name>
</gene>
<dbReference type="NCBIfam" id="NF005932">
    <property type="entry name" value="PRK07956.1"/>
    <property type="match status" value="1"/>
</dbReference>
<evidence type="ECO:0000256" key="2">
    <source>
        <dbReference type="ARBA" id="ARBA00012722"/>
    </source>
</evidence>
<keyword evidence="10 15" id="KW-0520">NAD</keyword>
<dbReference type="FunFam" id="1.10.287.610:FF:000002">
    <property type="entry name" value="DNA ligase"/>
    <property type="match status" value="1"/>
</dbReference>
<keyword evidence="12 15" id="KW-0464">Manganese</keyword>
<keyword evidence="4 15" id="KW-0436">Ligase</keyword>
<evidence type="ECO:0000256" key="7">
    <source>
        <dbReference type="ARBA" id="ARBA00022763"/>
    </source>
</evidence>
<dbReference type="PROSITE" id="PS50172">
    <property type="entry name" value="BRCT"/>
    <property type="match status" value="1"/>
</dbReference>
<dbReference type="HAMAP" id="MF_01588">
    <property type="entry name" value="DNA_ligase_A"/>
    <property type="match status" value="1"/>
</dbReference>
<name>A0AAW8SXX2_9ENTE</name>
<dbReference type="SUPFAM" id="SSF50249">
    <property type="entry name" value="Nucleic acid-binding proteins"/>
    <property type="match status" value="1"/>
</dbReference>
<dbReference type="AlphaFoldDB" id="A0AAW8SXX2"/>
<comment type="function">
    <text evidence="1 15">DNA ligase that catalyzes the formation of phosphodiester linkages between 5'-phosphoryl and 3'-hydroxyl groups in double-stranded DNA using NAD as a coenzyme and as the energy source for the reaction. It is essential for DNA replication and repair of damaged DNA.</text>
</comment>
<feature type="binding site" evidence="15">
    <location>
        <position position="170"/>
    </location>
    <ligand>
        <name>NAD(+)</name>
        <dbReference type="ChEBI" id="CHEBI:57540"/>
    </ligand>
</feature>
<dbReference type="InterPro" id="IPR018239">
    <property type="entry name" value="DNA_ligase_AS"/>
</dbReference>
<evidence type="ECO:0000256" key="3">
    <source>
        <dbReference type="ARBA" id="ARBA00013308"/>
    </source>
</evidence>
<dbReference type="CDD" id="cd17748">
    <property type="entry name" value="BRCT_DNA_ligase_like"/>
    <property type="match status" value="1"/>
</dbReference>
<dbReference type="Gene3D" id="2.40.50.140">
    <property type="entry name" value="Nucleic acid-binding proteins"/>
    <property type="match status" value="1"/>
</dbReference>
<evidence type="ECO:0000259" key="17">
    <source>
        <dbReference type="PROSITE" id="PS50172"/>
    </source>
</evidence>
<dbReference type="InterPro" id="IPR004150">
    <property type="entry name" value="NAD_DNA_ligase_OB"/>
</dbReference>
<dbReference type="EC" id="6.5.1.2" evidence="2 15"/>
<evidence type="ECO:0000313" key="19">
    <source>
        <dbReference type="Proteomes" id="UP001249240"/>
    </source>
</evidence>
<evidence type="ECO:0000256" key="10">
    <source>
        <dbReference type="ARBA" id="ARBA00023027"/>
    </source>
</evidence>
<dbReference type="Pfam" id="PF12826">
    <property type="entry name" value="HHH_2"/>
    <property type="match status" value="1"/>
</dbReference>
<dbReference type="Gene3D" id="6.20.10.30">
    <property type="match status" value="1"/>
</dbReference>
<dbReference type="InterPro" id="IPR004149">
    <property type="entry name" value="Znf_DNAligase_C4"/>
</dbReference>
<dbReference type="PROSITE" id="PS01056">
    <property type="entry name" value="DNA_LIGASE_N2"/>
    <property type="match status" value="1"/>
</dbReference>
<dbReference type="InterPro" id="IPR033136">
    <property type="entry name" value="DNA_ligase_CS"/>
</dbReference>
<dbReference type="PANTHER" id="PTHR23389">
    <property type="entry name" value="CHROMOSOME TRANSMISSION FIDELITY FACTOR 18"/>
    <property type="match status" value="1"/>
</dbReference>
<dbReference type="FunFam" id="2.40.50.140:FF:000012">
    <property type="entry name" value="DNA ligase"/>
    <property type="match status" value="1"/>
</dbReference>
<protein>
    <recommendedName>
        <fullName evidence="3 15">DNA ligase</fullName>
        <ecNumber evidence="2 15">6.5.1.2</ecNumber>
    </recommendedName>
    <alternativeName>
        <fullName evidence="15">Polydeoxyribonucleotide synthase [NAD(+)]</fullName>
    </alternativeName>
</protein>
<evidence type="ECO:0000256" key="8">
    <source>
        <dbReference type="ARBA" id="ARBA00022833"/>
    </source>
</evidence>
<dbReference type="GO" id="GO:0006260">
    <property type="term" value="P:DNA replication"/>
    <property type="evidence" value="ECO:0007669"/>
    <property type="project" value="UniProtKB-KW"/>
</dbReference>
<dbReference type="FunFam" id="3.30.470.30:FF:000001">
    <property type="entry name" value="DNA ligase"/>
    <property type="match status" value="1"/>
</dbReference>
<feature type="binding site" evidence="15">
    <location>
        <position position="136"/>
    </location>
    <ligand>
        <name>NAD(+)</name>
        <dbReference type="ChEBI" id="CHEBI:57540"/>
    </ligand>
</feature>
<keyword evidence="7 15" id="KW-0227">DNA damage</keyword>
<feature type="binding site" evidence="15">
    <location>
        <position position="404"/>
    </location>
    <ligand>
        <name>Zn(2+)</name>
        <dbReference type="ChEBI" id="CHEBI:29105"/>
    </ligand>
</feature>
<dbReference type="EMBL" id="JARPXM010000012">
    <property type="protein sequence ID" value="MDT2538923.1"/>
    <property type="molecule type" value="Genomic_DNA"/>
</dbReference>
<feature type="active site" description="N6-AMP-lysine intermediate" evidence="15">
    <location>
        <position position="115"/>
    </location>
</feature>
<dbReference type="SMART" id="SM00278">
    <property type="entry name" value="HhH1"/>
    <property type="match status" value="3"/>
</dbReference>
<feature type="binding site" evidence="15">
    <location>
        <begin position="83"/>
        <end position="84"/>
    </location>
    <ligand>
        <name>NAD(+)</name>
        <dbReference type="ChEBI" id="CHEBI:57540"/>
    </ligand>
</feature>
<feature type="binding site" evidence="15">
    <location>
        <position position="310"/>
    </location>
    <ligand>
        <name>NAD(+)</name>
        <dbReference type="ChEBI" id="CHEBI:57540"/>
    </ligand>
</feature>
<dbReference type="Pfam" id="PF00533">
    <property type="entry name" value="BRCT"/>
    <property type="match status" value="1"/>
</dbReference>
<dbReference type="InterPro" id="IPR041663">
    <property type="entry name" value="DisA/LigA_HHH"/>
</dbReference>
<dbReference type="Gene3D" id="3.40.50.10190">
    <property type="entry name" value="BRCT domain"/>
    <property type="match status" value="1"/>
</dbReference>
<keyword evidence="5 15" id="KW-0235">DNA replication</keyword>
<feature type="binding site" evidence="15">
    <location>
        <begin position="34"/>
        <end position="38"/>
    </location>
    <ligand>
        <name>NAD(+)</name>
        <dbReference type="ChEBI" id="CHEBI:57540"/>
    </ligand>
</feature>
<dbReference type="Pfam" id="PF03119">
    <property type="entry name" value="DNA_ligase_ZBD"/>
    <property type="match status" value="1"/>
</dbReference>
<evidence type="ECO:0000256" key="15">
    <source>
        <dbReference type="HAMAP-Rule" id="MF_01588"/>
    </source>
</evidence>
<evidence type="ECO:0000256" key="4">
    <source>
        <dbReference type="ARBA" id="ARBA00022598"/>
    </source>
</evidence>
<comment type="cofactor">
    <cofactor evidence="15">
        <name>Mg(2+)</name>
        <dbReference type="ChEBI" id="CHEBI:18420"/>
    </cofactor>
    <cofactor evidence="15">
        <name>Mn(2+)</name>
        <dbReference type="ChEBI" id="CHEBI:29035"/>
    </cofactor>
</comment>
<accession>A0AAW8SXX2</accession>
<dbReference type="InterPro" id="IPR036420">
    <property type="entry name" value="BRCT_dom_sf"/>
</dbReference>
<dbReference type="InterPro" id="IPR013840">
    <property type="entry name" value="DNAligase_N"/>
</dbReference>
<dbReference type="CDD" id="cd00114">
    <property type="entry name" value="LIGANc"/>
    <property type="match status" value="1"/>
</dbReference>
<dbReference type="Gene3D" id="3.30.470.30">
    <property type="entry name" value="DNA ligase/mRNA capping enzyme"/>
    <property type="match status" value="1"/>
</dbReference>
<dbReference type="GO" id="GO:0003911">
    <property type="term" value="F:DNA ligase (NAD+) activity"/>
    <property type="evidence" value="ECO:0007669"/>
    <property type="project" value="UniProtKB-UniRule"/>
</dbReference>
<dbReference type="Pfam" id="PF14520">
    <property type="entry name" value="HHH_5"/>
    <property type="match status" value="1"/>
</dbReference>
<evidence type="ECO:0000256" key="16">
    <source>
        <dbReference type="RuleBase" id="RU000618"/>
    </source>
</evidence>
<dbReference type="GO" id="GO:0006281">
    <property type="term" value="P:DNA repair"/>
    <property type="evidence" value="ECO:0007669"/>
    <property type="project" value="UniProtKB-KW"/>
</dbReference>
<dbReference type="Gene3D" id="1.10.287.610">
    <property type="entry name" value="Helix hairpin bin"/>
    <property type="match status" value="1"/>
</dbReference>
<keyword evidence="8 15" id="KW-0862">Zinc</keyword>
<feature type="binding site" evidence="15">
    <location>
        <position position="422"/>
    </location>
    <ligand>
        <name>Zn(2+)</name>
        <dbReference type="ChEBI" id="CHEBI:29105"/>
    </ligand>
</feature>
<feature type="binding site" evidence="15">
    <location>
        <position position="286"/>
    </location>
    <ligand>
        <name>NAD(+)</name>
        <dbReference type="ChEBI" id="CHEBI:57540"/>
    </ligand>
</feature>
<dbReference type="PIRSF" id="PIRSF001604">
    <property type="entry name" value="LigA"/>
    <property type="match status" value="1"/>
</dbReference>
<evidence type="ECO:0000256" key="1">
    <source>
        <dbReference type="ARBA" id="ARBA00004067"/>
    </source>
</evidence>
<organism evidence="18 19">
    <name type="scientific">Enterococcus raffinosus</name>
    <dbReference type="NCBI Taxonomy" id="71452"/>
    <lineage>
        <taxon>Bacteria</taxon>
        <taxon>Bacillati</taxon>
        <taxon>Bacillota</taxon>
        <taxon>Bacilli</taxon>
        <taxon>Lactobacillales</taxon>
        <taxon>Enterococcaceae</taxon>
        <taxon>Enterococcus</taxon>
    </lineage>
</organism>
<comment type="caution">
    <text evidence="18">The sequence shown here is derived from an EMBL/GenBank/DDBJ whole genome shotgun (WGS) entry which is preliminary data.</text>
</comment>
<reference evidence="18" key="1">
    <citation type="submission" date="2023-03" db="EMBL/GenBank/DDBJ databases">
        <authorList>
            <person name="Shen W."/>
            <person name="Cai J."/>
        </authorList>
    </citation>
    <scope>NUCLEOTIDE SEQUENCE</scope>
    <source>
        <strain evidence="18">B646-2</strain>
    </source>
</reference>
<dbReference type="GO" id="GO:0005829">
    <property type="term" value="C:cytosol"/>
    <property type="evidence" value="ECO:0007669"/>
    <property type="project" value="TreeGrafter"/>
</dbReference>
<feature type="domain" description="BRCT" evidence="17">
    <location>
        <begin position="590"/>
        <end position="672"/>
    </location>
</feature>
<dbReference type="SUPFAM" id="SSF52113">
    <property type="entry name" value="BRCT domain"/>
    <property type="match status" value="1"/>
</dbReference>
<dbReference type="InterPro" id="IPR010994">
    <property type="entry name" value="RuvA_2-like"/>
</dbReference>
<dbReference type="NCBIfam" id="TIGR00575">
    <property type="entry name" value="dnlj"/>
    <property type="match status" value="1"/>
</dbReference>
<keyword evidence="9 15" id="KW-0460">Magnesium</keyword>
<evidence type="ECO:0000256" key="5">
    <source>
        <dbReference type="ARBA" id="ARBA00022705"/>
    </source>
</evidence>
<dbReference type="SMART" id="SM00532">
    <property type="entry name" value="LIGANc"/>
    <property type="match status" value="1"/>
</dbReference>
<evidence type="ECO:0000256" key="9">
    <source>
        <dbReference type="ARBA" id="ARBA00022842"/>
    </source>
</evidence>
<feature type="binding site" evidence="15">
    <location>
        <position position="427"/>
    </location>
    <ligand>
        <name>Zn(2+)</name>
        <dbReference type="ChEBI" id="CHEBI:29105"/>
    </ligand>
</feature>
<dbReference type="SUPFAM" id="SSF56091">
    <property type="entry name" value="DNA ligase/mRNA capping enzyme, catalytic domain"/>
    <property type="match status" value="1"/>
</dbReference>
<keyword evidence="6 15" id="KW-0479">Metal-binding</keyword>
<dbReference type="InterPro" id="IPR003583">
    <property type="entry name" value="Hlx-hairpin-Hlx_DNA-bd_motif"/>
</dbReference>
<dbReference type="SUPFAM" id="SSF47781">
    <property type="entry name" value="RuvA domain 2-like"/>
    <property type="match status" value="1"/>
</dbReference>
<evidence type="ECO:0000256" key="11">
    <source>
        <dbReference type="ARBA" id="ARBA00023204"/>
    </source>
</evidence>
<dbReference type="InterPro" id="IPR001357">
    <property type="entry name" value="BRCT_dom"/>
</dbReference>
<sequence length="672" mass="75293">MTFQAAEKRSAELRNELNQYSYEYYVQDQPSVEDFVYDKKYQELVEIETEYPDLITPESPTQRVGGKVLEGFEKVVHDIPLYSLNDVFSKEELIAFDERVKKAIGHAVSYCCELKIDGLSISLKYENGVFVQGATRGDGTVGENITENLKTVKSIPLRLKEPLSIEVRGECYMPKSSFVKLNHQREEEGKEVFANPRNAAAGSLRQLDTRIAAKRNLSTFLYTLADFGPLESTTQDHALNEMSRLGFRTNPEHRVCETIDEVWAYIETFHETRDQLPYEIDGIVVKVNEFELQDELGFTVKAPRWATAYKFPPEEAQTTLLDIDWTVGRTGVLTPTAIMEPVRLAGTTVGRASLHNSDYIEKKDIRLKDTILVYKAGDIIPEVAQVILEKRPEDSEPYPVPTHCPICDSELVHLDEEVALRCINPKCPAQIKEGLSHFVSRNAMNIDGLGPRVLAQMFDKGLVSDVADLYGLEKDQLLTLDKIKDKSAENILKAIDASRENSVERLIFGLGIRHVGAKAAGILAEHFGSLEAISKASKEEIIDLNTIGETIADSLVTYFENEEVHELMQELAERGVNLEYKGIRASQLAEVESPFKDKTVVLTGKLIDYTREDAKEKIQNLGGKVTGSVSKKTDIVVAGEDAGSKLTKAQNLGIEVWDEKQMIQAIEESHTE</sequence>
<evidence type="ECO:0000256" key="6">
    <source>
        <dbReference type="ARBA" id="ARBA00022723"/>
    </source>
</evidence>
<dbReference type="InterPro" id="IPR001679">
    <property type="entry name" value="DNA_ligase"/>
</dbReference>
<feature type="binding site" evidence="15">
    <location>
        <position position="113"/>
    </location>
    <ligand>
        <name>NAD(+)</name>
        <dbReference type="ChEBI" id="CHEBI:57540"/>
    </ligand>
</feature>
<evidence type="ECO:0000256" key="14">
    <source>
        <dbReference type="ARBA" id="ARBA00060881"/>
    </source>
</evidence>